<protein>
    <submittedName>
        <fullName evidence="2">Uncharacterized protein</fullName>
    </submittedName>
</protein>
<evidence type="ECO:0000256" key="1">
    <source>
        <dbReference type="SAM" id="Phobius"/>
    </source>
</evidence>
<feature type="transmembrane region" description="Helical" evidence="1">
    <location>
        <begin position="124"/>
        <end position="144"/>
    </location>
</feature>
<feature type="transmembrane region" description="Helical" evidence="1">
    <location>
        <begin position="214"/>
        <end position="239"/>
    </location>
</feature>
<name>A0A1X7TZX7_AMPQE</name>
<feature type="transmembrane region" description="Helical" evidence="1">
    <location>
        <begin position="251"/>
        <end position="277"/>
    </location>
</feature>
<sequence>MRLLHKLYKNNPSYQPDCQISSGADNSISTITRSGTEWIGIAKLSNGAVVFGAALNCIGYCRYKSGYTKLIVNDTSSVAIANSDNLSNSVPLCIDNREGLLCSQCPPGYSVVFGSYECKQCSNWWLFTLIIYAVIGPLLIYLFYILKLTLTTGTLNGIIFCAQLFSFIDLPSVDKKGADILLNGWNQYQFDYSLCLYNGMTELWKQGLRTMYQVYILSILLGIIVLISALIYGSSWYFIQSNHEDGLITIIAVSNAVIITSLLGVIILHILWVTGLLEKIKIKSRKCWFHCLTRQNQEEAAHVDMSGSFFEPYDKVREPLLSY</sequence>
<dbReference type="AlphaFoldDB" id="A0A1X7TZX7"/>
<feature type="transmembrane region" description="Helical" evidence="1">
    <location>
        <begin position="150"/>
        <end position="168"/>
    </location>
</feature>
<keyword evidence="1" id="KW-0812">Transmembrane</keyword>
<dbReference type="InParanoid" id="A0A1X7TZX7"/>
<dbReference type="EnsemblMetazoa" id="Aqu2.1.20683_001">
    <property type="protein sequence ID" value="Aqu2.1.20683_001"/>
    <property type="gene ID" value="Aqu2.1.20683"/>
</dbReference>
<evidence type="ECO:0000313" key="2">
    <source>
        <dbReference type="EnsemblMetazoa" id="Aqu2.1.20683_001"/>
    </source>
</evidence>
<accession>A0A1X7TZX7</accession>
<organism evidence="2">
    <name type="scientific">Amphimedon queenslandica</name>
    <name type="common">Sponge</name>
    <dbReference type="NCBI Taxonomy" id="400682"/>
    <lineage>
        <taxon>Eukaryota</taxon>
        <taxon>Metazoa</taxon>
        <taxon>Porifera</taxon>
        <taxon>Demospongiae</taxon>
        <taxon>Heteroscleromorpha</taxon>
        <taxon>Haplosclerida</taxon>
        <taxon>Niphatidae</taxon>
        <taxon>Amphimedon</taxon>
    </lineage>
</organism>
<reference evidence="2" key="1">
    <citation type="submission" date="2017-05" db="UniProtKB">
        <authorList>
            <consortium name="EnsemblMetazoa"/>
        </authorList>
    </citation>
    <scope>IDENTIFICATION</scope>
</reference>
<proteinExistence type="predicted"/>
<keyword evidence="1" id="KW-1133">Transmembrane helix</keyword>
<keyword evidence="1" id="KW-0472">Membrane</keyword>